<organism evidence="1 2">
    <name type="scientific">Gossypium stocksii</name>
    <dbReference type="NCBI Taxonomy" id="47602"/>
    <lineage>
        <taxon>Eukaryota</taxon>
        <taxon>Viridiplantae</taxon>
        <taxon>Streptophyta</taxon>
        <taxon>Embryophyta</taxon>
        <taxon>Tracheophyta</taxon>
        <taxon>Spermatophyta</taxon>
        <taxon>Magnoliopsida</taxon>
        <taxon>eudicotyledons</taxon>
        <taxon>Gunneridae</taxon>
        <taxon>Pentapetalae</taxon>
        <taxon>rosids</taxon>
        <taxon>malvids</taxon>
        <taxon>Malvales</taxon>
        <taxon>Malvaceae</taxon>
        <taxon>Malvoideae</taxon>
        <taxon>Gossypium</taxon>
    </lineage>
</organism>
<dbReference type="PANTHER" id="PTHR33116:SF86">
    <property type="entry name" value="REVERSE TRANSCRIPTASE DOMAIN-CONTAINING PROTEIN"/>
    <property type="match status" value="1"/>
</dbReference>
<sequence length="95" mass="11126">MVRDVIREYEMISRQQVNFDKSLLYFGANVHLLCKETIANLVGVRVAVSPEKYLGLPMMVGKRKTWAFSNFIDRFRKRVEGWSCRFLSMGEKGLY</sequence>
<evidence type="ECO:0000313" key="1">
    <source>
        <dbReference type="EMBL" id="KAH1065447.1"/>
    </source>
</evidence>
<evidence type="ECO:0000313" key="2">
    <source>
        <dbReference type="Proteomes" id="UP000828251"/>
    </source>
</evidence>
<accession>A0A9D3UZT4</accession>
<dbReference type="PANTHER" id="PTHR33116">
    <property type="entry name" value="REVERSE TRANSCRIPTASE ZINC-BINDING DOMAIN-CONTAINING PROTEIN-RELATED-RELATED"/>
    <property type="match status" value="1"/>
</dbReference>
<dbReference type="Proteomes" id="UP000828251">
    <property type="component" value="Unassembled WGS sequence"/>
</dbReference>
<dbReference type="AlphaFoldDB" id="A0A9D3UZT4"/>
<reference evidence="1 2" key="1">
    <citation type="journal article" date="2021" name="Plant Biotechnol. J.">
        <title>Multi-omics assisted identification of the key and species-specific regulatory components of drought-tolerant mechanisms in Gossypium stocksii.</title>
        <authorList>
            <person name="Yu D."/>
            <person name="Ke L."/>
            <person name="Zhang D."/>
            <person name="Wu Y."/>
            <person name="Sun Y."/>
            <person name="Mei J."/>
            <person name="Sun J."/>
            <person name="Sun Y."/>
        </authorList>
    </citation>
    <scope>NUCLEOTIDE SEQUENCE [LARGE SCALE GENOMIC DNA]</scope>
    <source>
        <strain evidence="2">cv. E1</strain>
        <tissue evidence="1">Leaf</tissue>
    </source>
</reference>
<protein>
    <submittedName>
        <fullName evidence="1">Uncharacterized protein</fullName>
    </submittedName>
</protein>
<dbReference type="OrthoDB" id="1734132at2759"/>
<gene>
    <name evidence="1" type="ORF">J1N35_030434</name>
</gene>
<proteinExistence type="predicted"/>
<keyword evidence="2" id="KW-1185">Reference proteome</keyword>
<dbReference type="EMBL" id="JAIQCV010000009">
    <property type="protein sequence ID" value="KAH1065447.1"/>
    <property type="molecule type" value="Genomic_DNA"/>
</dbReference>
<name>A0A9D3UZT4_9ROSI</name>
<comment type="caution">
    <text evidence="1">The sequence shown here is derived from an EMBL/GenBank/DDBJ whole genome shotgun (WGS) entry which is preliminary data.</text>
</comment>